<dbReference type="Pfam" id="PF14516">
    <property type="entry name" value="AAA_35"/>
    <property type="match status" value="1"/>
</dbReference>
<organism evidence="1">
    <name type="scientific">Symploca sp. SIO1C4</name>
    <dbReference type="NCBI Taxonomy" id="2607765"/>
    <lineage>
        <taxon>Bacteria</taxon>
        <taxon>Bacillati</taxon>
        <taxon>Cyanobacteriota</taxon>
        <taxon>Cyanophyceae</taxon>
        <taxon>Coleofasciculales</taxon>
        <taxon>Coleofasciculaceae</taxon>
        <taxon>Symploca</taxon>
    </lineage>
</organism>
<evidence type="ECO:0000313" key="1">
    <source>
        <dbReference type="EMBL" id="NER30708.1"/>
    </source>
</evidence>
<accession>A0A6B3NNB9</accession>
<protein>
    <submittedName>
        <fullName evidence="1">Uncharacterized protein</fullName>
    </submittedName>
</protein>
<name>A0A6B3NNB9_9CYAN</name>
<gene>
    <name evidence="1" type="ORF">F6J89_24610</name>
</gene>
<reference evidence="1" key="1">
    <citation type="submission" date="2019-11" db="EMBL/GenBank/DDBJ databases">
        <title>Genomic insights into an expanded diversity of filamentous marine cyanobacteria reveals the extraordinary biosynthetic potential of Moorea and Okeania.</title>
        <authorList>
            <person name="Ferreira Leao T."/>
            <person name="Wang M."/>
            <person name="Moss N."/>
            <person name="Da Silva R."/>
            <person name="Sanders J."/>
            <person name="Nurk S."/>
            <person name="Gurevich A."/>
            <person name="Humphrey G."/>
            <person name="Reher R."/>
            <person name="Zhu Q."/>
            <person name="Belda-Ferre P."/>
            <person name="Glukhov E."/>
            <person name="Rex R."/>
            <person name="Dorrestein P.C."/>
            <person name="Knight R."/>
            <person name="Pevzner P."/>
            <person name="Gerwick W.H."/>
            <person name="Gerwick L."/>
        </authorList>
    </citation>
    <scope>NUCLEOTIDE SEQUENCE</scope>
    <source>
        <strain evidence="1">SIO1C4</strain>
    </source>
</reference>
<proteinExistence type="predicted"/>
<dbReference type="EMBL" id="JAAHFQ010000626">
    <property type="protein sequence ID" value="NER30708.1"/>
    <property type="molecule type" value="Genomic_DNA"/>
</dbReference>
<comment type="caution">
    <text evidence="1">The sequence shown here is derived from an EMBL/GenBank/DDBJ whole genome shotgun (WGS) entry which is preliminary data.</text>
</comment>
<dbReference type="AlphaFoldDB" id="A0A6B3NNB9"/>
<sequence>MGMPPHLVEQAFSHLKVNKKISLEQLLETAATEEGIYSSHLRRLWRVIEQQTELLEALKKVVTTDTSDTLVSLKPILAYKLHSTGLVDLKGDQVMTRCNLYRQYFRNRIEVL</sequence>